<accession>A0A158KFV8</accession>
<dbReference type="OrthoDB" id="8752945at2"/>
<name>A0A158KFV8_9BURK</name>
<sequence>MTPHTLRNWFSQLDDCATFAEIDALWQPTLEEAELRPLNFDGRLRDAMFSFLVRSKLSREIKLATVLGYISPFDLEPELAFGALDIRFESEQENDPRMLAGPEPTADTLGLSGCPPFLGGYIHGRYAEVQRRLIHSDRTLAKTRERFWNAYLDLCCRTCDVDGVDTALKNGAKVHGRRRAAQLRDVLHVAVSSSDLTERNADAVSRICRRLDMARGE</sequence>
<evidence type="ECO:0000313" key="1">
    <source>
        <dbReference type="EMBL" id="SAL79321.1"/>
    </source>
</evidence>
<evidence type="ECO:0000313" key="2">
    <source>
        <dbReference type="Proteomes" id="UP000054925"/>
    </source>
</evidence>
<reference evidence="1" key="1">
    <citation type="submission" date="2016-01" db="EMBL/GenBank/DDBJ databases">
        <authorList>
            <person name="Peeters C."/>
        </authorList>
    </citation>
    <scope>NUCLEOTIDE SEQUENCE [LARGE SCALE GENOMIC DNA]</scope>
    <source>
        <strain evidence="1">LMG 22937</strain>
    </source>
</reference>
<gene>
    <name evidence="1" type="ORF">AWB67_05426</name>
</gene>
<dbReference type="AlphaFoldDB" id="A0A158KFV8"/>
<protein>
    <submittedName>
        <fullName evidence="1">Uncharacterized protein</fullName>
    </submittedName>
</protein>
<comment type="caution">
    <text evidence="1">The sequence shown here is derived from an EMBL/GenBank/DDBJ whole genome shotgun (WGS) entry which is preliminary data.</text>
</comment>
<keyword evidence="2" id="KW-1185">Reference proteome</keyword>
<proteinExistence type="predicted"/>
<dbReference type="Proteomes" id="UP000054925">
    <property type="component" value="Unassembled WGS sequence"/>
</dbReference>
<organism evidence="1 2">
    <name type="scientific">Caballeronia terrestris</name>
    <dbReference type="NCBI Taxonomy" id="1226301"/>
    <lineage>
        <taxon>Bacteria</taxon>
        <taxon>Pseudomonadati</taxon>
        <taxon>Pseudomonadota</taxon>
        <taxon>Betaproteobacteria</taxon>
        <taxon>Burkholderiales</taxon>
        <taxon>Burkholderiaceae</taxon>
        <taxon>Caballeronia</taxon>
    </lineage>
</organism>
<dbReference type="EMBL" id="FCOL02000049">
    <property type="protein sequence ID" value="SAL79321.1"/>
    <property type="molecule type" value="Genomic_DNA"/>
</dbReference>